<evidence type="ECO:0000256" key="5">
    <source>
        <dbReference type="SAM" id="MobiDB-lite"/>
    </source>
</evidence>
<evidence type="ECO:0000313" key="8">
    <source>
        <dbReference type="Proteomes" id="UP001240236"/>
    </source>
</evidence>
<dbReference type="Gene3D" id="1.10.357.10">
    <property type="entry name" value="Tetracycline Repressor, domain 2"/>
    <property type="match status" value="1"/>
</dbReference>
<dbReference type="EMBL" id="JAUSUZ010000001">
    <property type="protein sequence ID" value="MDQ0368704.1"/>
    <property type="molecule type" value="Genomic_DNA"/>
</dbReference>
<evidence type="ECO:0000256" key="4">
    <source>
        <dbReference type="PROSITE-ProRule" id="PRU00335"/>
    </source>
</evidence>
<organism evidence="7 8">
    <name type="scientific">Catenuloplanes indicus</name>
    <dbReference type="NCBI Taxonomy" id="137267"/>
    <lineage>
        <taxon>Bacteria</taxon>
        <taxon>Bacillati</taxon>
        <taxon>Actinomycetota</taxon>
        <taxon>Actinomycetes</taxon>
        <taxon>Micromonosporales</taxon>
        <taxon>Micromonosporaceae</taxon>
        <taxon>Catenuloplanes</taxon>
    </lineage>
</organism>
<evidence type="ECO:0000256" key="2">
    <source>
        <dbReference type="ARBA" id="ARBA00023125"/>
    </source>
</evidence>
<feature type="domain" description="HTH tetR-type" evidence="6">
    <location>
        <begin position="17"/>
        <end position="75"/>
    </location>
</feature>
<dbReference type="Pfam" id="PF00440">
    <property type="entry name" value="TetR_N"/>
    <property type="match status" value="1"/>
</dbReference>
<evidence type="ECO:0000313" key="7">
    <source>
        <dbReference type="EMBL" id="MDQ0368704.1"/>
    </source>
</evidence>
<dbReference type="AlphaFoldDB" id="A0AAE4AZQ8"/>
<keyword evidence="1" id="KW-0805">Transcription regulation</keyword>
<dbReference type="Pfam" id="PF21597">
    <property type="entry name" value="TetR_C_43"/>
    <property type="match status" value="1"/>
</dbReference>
<proteinExistence type="predicted"/>
<dbReference type="InterPro" id="IPR009057">
    <property type="entry name" value="Homeodomain-like_sf"/>
</dbReference>
<dbReference type="GO" id="GO:0003700">
    <property type="term" value="F:DNA-binding transcription factor activity"/>
    <property type="evidence" value="ECO:0007669"/>
    <property type="project" value="TreeGrafter"/>
</dbReference>
<dbReference type="PANTHER" id="PTHR30055:SF234">
    <property type="entry name" value="HTH-TYPE TRANSCRIPTIONAL REGULATOR BETI"/>
    <property type="match status" value="1"/>
</dbReference>
<dbReference type="SUPFAM" id="SSF48498">
    <property type="entry name" value="Tetracyclin repressor-like, C-terminal domain"/>
    <property type="match status" value="1"/>
</dbReference>
<keyword evidence="2 4" id="KW-0238">DNA-binding</keyword>
<dbReference type="Proteomes" id="UP001240236">
    <property type="component" value="Unassembled WGS sequence"/>
</dbReference>
<dbReference type="InterPro" id="IPR001647">
    <property type="entry name" value="HTH_TetR"/>
</dbReference>
<reference evidence="7 8" key="1">
    <citation type="submission" date="2023-07" db="EMBL/GenBank/DDBJ databases">
        <title>Sequencing the genomes of 1000 actinobacteria strains.</title>
        <authorList>
            <person name="Klenk H.-P."/>
        </authorList>
    </citation>
    <scope>NUCLEOTIDE SEQUENCE [LARGE SCALE GENOMIC DNA]</scope>
    <source>
        <strain evidence="7 8">DSM 44709</strain>
    </source>
</reference>
<evidence type="ECO:0000256" key="1">
    <source>
        <dbReference type="ARBA" id="ARBA00023015"/>
    </source>
</evidence>
<evidence type="ECO:0000259" key="6">
    <source>
        <dbReference type="PROSITE" id="PS50977"/>
    </source>
</evidence>
<feature type="region of interest" description="Disordered" evidence="5">
    <location>
        <begin position="191"/>
        <end position="212"/>
    </location>
</feature>
<keyword evidence="3" id="KW-0804">Transcription</keyword>
<name>A0AAE4AZQ8_9ACTN</name>
<dbReference type="InterPro" id="IPR050109">
    <property type="entry name" value="HTH-type_TetR-like_transc_reg"/>
</dbReference>
<feature type="DNA-binding region" description="H-T-H motif" evidence="4">
    <location>
        <begin position="38"/>
        <end position="57"/>
    </location>
</feature>
<dbReference type="InterPro" id="IPR036271">
    <property type="entry name" value="Tet_transcr_reg_TetR-rel_C_sf"/>
</dbReference>
<gene>
    <name evidence="7" type="ORF">J2S42_005373</name>
</gene>
<dbReference type="GO" id="GO:0000976">
    <property type="term" value="F:transcription cis-regulatory region binding"/>
    <property type="evidence" value="ECO:0007669"/>
    <property type="project" value="TreeGrafter"/>
</dbReference>
<dbReference type="RefSeq" id="WP_307243410.1">
    <property type="nucleotide sequence ID" value="NZ_JAUSUZ010000001.1"/>
</dbReference>
<accession>A0AAE4AZQ8</accession>
<comment type="caution">
    <text evidence="7">The sequence shown here is derived from an EMBL/GenBank/DDBJ whole genome shotgun (WGS) entry which is preliminary data.</text>
</comment>
<dbReference type="PROSITE" id="PS50977">
    <property type="entry name" value="HTH_TETR_2"/>
    <property type="match status" value="1"/>
</dbReference>
<dbReference type="SUPFAM" id="SSF46689">
    <property type="entry name" value="Homeodomain-like"/>
    <property type="match status" value="1"/>
</dbReference>
<evidence type="ECO:0000256" key="3">
    <source>
        <dbReference type="ARBA" id="ARBA00023163"/>
    </source>
</evidence>
<keyword evidence="8" id="KW-1185">Reference proteome</keyword>
<protein>
    <submittedName>
        <fullName evidence="7">AcrR family transcriptional regulator</fullName>
    </submittedName>
</protein>
<sequence length="212" mass="22533">MTEESSRGLSGRRGHAKRNDEVILTAARDVFVNDPSAPISAVAGRAGVGISALYRRYAGKEDLLRQLCLSGLHRFILEAEEAEAEPDGWAALVAFLGRVVDADVHSLTERLAGAFTPTAELREAAARAGELAARLVQRAQAGGRLRADVTPEDLALVLEGCAAIRVADAVRTVQLRRRHLALLIQGLAGPGDPSLPGPAPQPGELSRWRPEG</sequence>
<dbReference type="InterPro" id="IPR049445">
    <property type="entry name" value="TetR_SbtR-like_C"/>
</dbReference>
<dbReference type="PANTHER" id="PTHR30055">
    <property type="entry name" value="HTH-TYPE TRANSCRIPTIONAL REGULATOR RUTR"/>
    <property type="match status" value="1"/>
</dbReference>